<reference evidence="1 2" key="1">
    <citation type="journal article" date="2021" name="Plant Biotechnol. J.">
        <title>Multi-omics assisted identification of the key and species-specific regulatory components of drought-tolerant mechanisms in Gossypium stocksii.</title>
        <authorList>
            <person name="Yu D."/>
            <person name="Ke L."/>
            <person name="Zhang D."/>
            <person name="Wu Y."/>
            <person name="Sun Y."/>
            <person name="Mei J."/>
            <person name="Sun J."/>
            <person name="Sun Y."/>
        </authorList>
    </citation>
    <scope>NUCLEOTIDE SEQUENCE [LARGE SCALE GENOMIC DNA]</scope>
    <source>
        <strain evidence="2">cv. E1</strain>
        <tissue evidence="1">Leaf</tissue>
    </source>
</reference>
<dbReference type="EMBL" id="JAIQCV010000003">
    <property type="protein sequence ID" value="KAH1113565.1"/>
    <property type="molecule type" value="Genomic_DNA"/>
</dbReference>
<dbReference type="OrthoDB" id="1002339at2759"/>
<evidence type="ECO:0000313" key="2">
    <source>
        <dbReference type="Proteomes" id="UP000828251"/>
    </source>
</evidence>
<evidence type="ECO:0000313" key="1">
    <source>
        <dbReference type="EMBL" id="KAH1113565.1"/>
    </source>
</evidence>
<gene>
    <name evidence="1" type="ORF">J1N35_006943</name>
</gene>
<keyword evidence="2" id="KW-1185">Reference proteome</keyword>
<dbReference type="AlphaFoldDB" id="A0A9D4AF56"/>
<dbReference type="Proteomes" id="UP000828251">
    <property type="component" value="Unassembled WGS sequence"/>
</dbReference>
<name>A0A9D4AF56_9ROSI</name>
<accession>A0A9D4AF56</accession>
<organism evidence="1 2">
    <name type="scientific">Gossypium stocksii</name>
    <dbReference type="NCBI Taxonomy" id="47602"/>
    <lineage>
        <taxon>Eukaryota</taxon>
        <taxon>Viridiplantae</taxon>
        <taxon>Streptophyta</taxon>
        <taxon>Embryophyta</taxon>
        <taxon>Tracheophyta</taxon>
        <taxon>Spermatophyta</taxon>
        <taxon>Magnoliopsida</taxon>
        <taxon>eudicotyledons</taxon>
        <taxon>Gunneridae</taxon>
        <taxon>Pentapetalae</taxon>
        <taxon>rosids</taxon>
        <taxon>malvids</taxon>
        <taxon>Malvales</taxon>
        <taxon>Malvaceae</taxon>
        <taxon>Malvoideae</taxon>
        <taxon>Gossypium</taxon>
    </lineage>
</organism>
<sequence>MVKKIYANNQDGSVISVYIMDSKSLSANYSRCVFVHALRKGNGVAHIVATEGVRKGETTHLLEKVPSLAKHRWWTDPPDETLMLDV</sequence>
<comment type="caution">
    <text evidence="1">The sequence shown here is derived from an EMBL/GenBank/DDBJ whole genome shotgun (WGS) entry which is preliminary data.</text>
</comment>
<proteinExistence type="predicted"/>
<protein>
    <submittedName>
        <fullName evidence="1">Uncharacterized protein</fullName>
    </submittedName>
</protein>